<dbReference type="GeneID" id="17037026"/>
<feature type="compositionally biased region" description="Polar residues" evidence="2">
    <location>
        <begin position="798"/>
        <end position="811"/>
    </location>
</feature>
<sequence length="1050" mass="112364">MIAQVKDTKSKKGGYGLNYDEQAKLAAEEFAKKRTQRLLQVREQEKQFARSNRQAYEERLAQHRKKLYLELLQKWDKQHQQELQSLQDAHQRALHAASAAQEEAEEAAEAARRAEVAADARSAIQADQAAKRFAEAAHHARMERDILARERDRRVAWLQQARSAEKARAMEQVVKQQEAQRRAAEEARERLRRRGRDAEYDFRFTRFHETGLEQPPAPDLPDGAPSAADSAELAARKAAREEERQQAAEERGRAALHRLRMERAAKQLTAQLDSELQFRRSAAASATAASSPLAALQPHRDPDERRCQVAANRGYEPQQLGTYLDMSVPQPRVAPDFSALPRATWLQPTPWPAEAQSHHQPREPVAQTAVSRVGEGIQERARRADKTTQCCVDRQTQTESPEPRRQPACRVPRPHSLTQRQLSAHSALPAAAHSAPAAATERSLAPAQPAAAAHYQLRQEATPPLNADLAQCAAEAAAASAQRASEGSRSARPMIAPAAHKTRSILASPNLPAATGQQGHAGTQNSADLREAQQPMLPPAGDMVRTLPGELSDSCCSSRAGSEAGFPLDPPLHHIPVDKGLAGNPPLQALPPEHPRTAAVNGPGPDLQWMRDSGDNAEWVEARVGQVPDQALERDGAAERGASALADASCTISVAGMGGGTGDFGRVPADKGAAGAEKGSDGPRHGKGRDDESARLARLEDLLEQPHGADISGAFLAQAAAELEALCVDSLDNAPGDLPPSKPPMRMHPPHNHAARTAAPKVSRMFQPPGRPAKTALQRAEELLARLTQDAGLWETPACSTQPQKPSSNETAPGHAEGSMHFEKDDEQRLMLELEAISRQSGYILPCCDKAPSPVSKKGGATNSLELLAERLQDAISDTVSMTEGMLGHPNTYPNASVCAPTISTATTLLATDNASGCAPDNVQVSKGGDWDLPAPSSLAGASGVPKKGHLGSRGSVASSSCSSLLGALRLASIAEERLPNKNPALDADGGDIFSCSDDDVASDASGLPFDVLSLVTTEPGSPSAGGKDNGWLSDIESLDPDNDQDDINA</sequence>
<feature type="compositionally biased region" description="Polar residues" evidence="2">
    <location>
        <begin position="387"/>
        <end position="400"/>
    </location>
</feature>
<keyword evidence="4" id="KW-1185">Reference proteome</keyword>
<name>I0YL27_COCSC</name>
<dbReference type="EMBL" id="AGSI01000020">
    <property type="protein sequence ID" value="EIE19096.1"/>
    <property type="molecule type" value="Genomic_DNA"/>
</dbReference>
<feature type="region of interest" description="Disordered" evidence="2">
    <location>
        <begin position="1017"/>
        <end position="1050"/>
    </location>
</feature>
<feature type="compositionally biased region" description="Low complexity" evidence="2">
    <location>
        <begin position="224"/>
        <end position="233"/>
    </location>
</feature>
<organism evidence="3 4">
    <name type="scientific">Coccomyxa subellipsoidea (strain C-169)</name>
    <name type="common">Green microalga</name>
    <dbReference type="NCBI Taxonomy" id="574566"/>
    <lineage>
        <taxon>Eukaryota</taxon>
        <taxon>Viridiplantae</taxon>
        <taxon>Chlorophyta</taxon>
        <taxon>core chlorophytes</taxon>
        <taxon>Trebouxiophyceae</taxon>
        <taxon>Trebouxiophyceae incertae sedis</taxon>
        <taxon>Coccomyxaceae</taxon>
        <taxon>Coccomyxa</taxon>
        <taxon>Coccomyxa subellipsoidea</taxon>
    </lineage>
</organism>
<evidence type="ECO:0000256" key="2">
    <source>
        <dbReference type="SAM" id="MobiDB-lite"/>
    </source>
</evidence>
<feature type="compositionally biased region" description="Basic and acidic residues" evidence="2">
    <location>
        <begin position="678"/>
        <end position="692"/>
    </location>
</feature>
<feature type="region of interest" description="Disordered" evidence="2">
    <location>
        <begin position="380"/>
        <end position="446"/>
    </location>
</feature>
<feature type="compositionally biased region" description="Basic and acidic residues" evidence="2">
    <location>
        <begin position="234"/>
        <end position="252"/>
    </location>
</feature>
<dbReference type="eggNOG" id="ENOG502QSZR">
    <property type="taxonomic scope" value="Eukaryota"/>
</dbReference>
<feature type="region of interest" description="Disordered" evidence="2">
    <location>
        <begin position="211"/>
        <end position="252"/>
    </location>
</feature>
<keyword evidence="1" id="KW-0175">Coiled coil</keyword>
<proteinExistence type="predicted"/>
<feature type="compositionally biased region" description="Low complexity" evidence="2">
    <location>
        <begin position="422"/>
        <end position="446"/>
    </location>
</feature>
<feature type="compositionally biased region" description="Acidic residues" evidence="2">
    <location>
        <begin position="1037"/>
        <end position="1050"/>
    </location>
</feature>
<evidence type="ECO:0000313" key="3">
    <source>
        <dbReference type="EMBL" id="EIE19096.1"/>
    </source>
</evidence>
<gene>
    <name evidence="3" type="ORF">COCSUDRAFT_59583</name>
</gene>
<protein>
    <submittedName>
        <fullName evidence="3">Uncharacterized protein</fullName>
    </submittedName>
</protein>
<dbReference type="KEGG" id="csl:COCSUDRAFT_59583"/>
<feature type="coiled-coil region" evidence="1">
    <location>
        <begin position="167"/>
        <end position="194"/>
    </location>
</feature>
<feature type="region of interest" description="Disordered" evidence="2">
    <location>
        <begin position="663"/>
        <end position="692"/>
    </location>
</feature>
<dbReference type="Proteomes" id="UP000007264">
    <property type="component" value="Unassembled WGS sequence"/>
</dbReference>
<dbReference type="AlphaFoldDB" id="I0YL27"/>
<evidence type="ECO:0000256" key="1">
    <source>
        <dbReference type="SAM" id="Coils"/>
    </source>
</evidence>
<dbReference type="RefSeq" id="XP_005643640.1">
    <property type="nucleotide sequence ID" value="XM_005643583.1"/>
</dbReference>
<accession>I0YL27</accession>
<comment type="caution">
    <text evidence="3">The sequence shown here is derived from an EMBL/GenBank/DDBJ whole genome shotgun (WGS) entry which is preliminary data.</text>
</comment>
<reference evidence="3 4" key="1">
    <citation type="journal article" date="2012" name="Genome Biol.">
        <title>The genome of the polar eukaryotic microalga coccomyxa subellipsoidea reveals traits of cold adaptation.</title>
        <authorList>
            <person name="Blanc G."/>
            <person name="Agarkova I."/>
            <person name="Grimwood J."/>
            <person name="Kuo A."/>
            <person name="Brueggeman A."/>
            <person name="Dunigan D."/>
            <person name="Gurnon J."/>
            <person name="Ladunga I."/>
            <person name="Lindquist E."/>
            <person name="Lucas S."/>
            <person name="Pangilinan J."/>
            <person name="Proschold T."/>
            <person name="Salamov A."/>
            <person name="Schmutz J."/>
            <person name="Weeks D."/>
            <person name="Yamada T."/>
            <person name="Claverie J.M."/>
            <person name="Grigoriev I."/>
            <person name="Van Etten J."/>
            <person name="Lomsadze A."/>
            <person name="Borodovsky M."/>
        </authorList>
    </citation>
    <scope>NUCLEOTIDE SEQUENCE [LARGE SCALE GENOMIC DNA]</scope>
    <source>
        <strain evidence="3 4">C-169</strain>
    </source>
</reference>
<feature type="coiled-coil region" evidence="1">
    <location>
        <begin position="39"/>
        <end position="117"/>
    </location>
</feature>
<dbReference type="OrthoDB" id="6359887at2759"/>
<feature type="region of interest" description="Disordered" evidence="2">
    <location>
        <begin position="796"/>
        <end position="823"/>
    </location>
</feature>
<evidence type="ECO:0000313" key="4">
    <source>
        <dbReference type="Proteomes" id="UP000007264"/>
    </source>
</evidence>